<dbReference type="PROSITE" id="PS00397">
    <property type="entry name" value="RECOMBINASES_1"/>
    <property type="match status" value="1"/>
</dbReference>
<evidence type="ECO:0000256" key="3">
    <source>
        <dbReference type="ARBA" id="ARBA00023172"/>
    </source>
</evidence>
<dbReference type="GO" id="GO:0015074">
    <property type="term" value="P:DNA integration"/>
    <property type="evidence" value="ECO:0007669"/>
    <property type="project" value="UniProtKB-KW"/>
</dbReference>
<protein>
    <submittedName>
        <fullName evidence="9">Putative DNA-invertase from lambdoid prophage Rac</fullName>
    </submittedName>
</protein>
<dbReference type="AlphaFoldDB" id="A0A151B7J5"/>
<dbReference type="STRING" id="1121338.CLTEP_02690"/>
<dbReference type="Proteomes" id="UP000075531">
    <property type="component" value="Unassembled WGS sequence"/>
</dbReference>
<dbReference type="SMART" id="SM00857">
    <property type="entry name" value="Resolvase"/>
    <property type="match status" value="1"/>
</dbReference>
<keyword evidence="3" id="KW-0233">DNA recombination</keyword>
<keyword evidence="1" id="KW-0229">DNA integration</keyword>
<dbReference type="OrthoDB" id="9781670at2"/>
<comment type="caution">
    <text evidence="9">The sequence shown here is derived from an EMBL/GenBank/DDBJ whole genome shotgun (WGS) entry which is preliminary data.</text>
</comment>
<organism evidence="9 10">
    <name type="scientific">Clostridium tepidiprofundi DSM 19306</name>
    <dbReference type="NCBI Taxonomy" id="1121338"/>
    <lineage>
        <taxon>Bacteria</taxon>
        <taxon>Bacillati</taxon>
        <taxon>Bacillota</taxon>
        <taxon>Clostridia</taxon>
        <taxon>Eubacteriales</taxon>
        <taxon>Clostridiaceae</taxon>
        <taxon>Clostridium</taxon>
    </lineage>
</organism>
<dbReference type="GO" id="GO:0000150">
    <property type="term" value="F:DNA strand exchange activity"/>
    <property type="evidence" value="ECO:0007669"/>
    <property type="project" value="InterPro"/>
</dbReference>
<dbReference type="PANTHER" id="PTHR30461">
    <property type="entry name" value="DNA-INVERTASE FROM LAMBDOID PROPHAGE"/>
    <property type="match status" value="1"/>
</dbReference>
<dbReference type="InterPro" id="IPR038109">
    <property type="entry name" value="DNA_bind_recomb_sf"/>
</dbReference>
<reference evidence="9 10" key="1">
    <citation type="submission" date="2016-02" db="EMBL/GenBank/DDBJ databases">
        <title>Genome sequence of Clostridium tepidiprofundi DSM 19306.</title>
        <authorList>
            <person name="Poehlein A."/>
            <person name="Daniel R."/>
        </authorList>
    </citation>
    <scope>NUCLEOTIDE SEQUENCE [LARGE SCALE GENOMIC DNA]</scope>
    <source>
        <strain evidence="9 10">DSM 19306</strain>
    </source>
</reference>
<accession>A0A151B7J5</accession>
<dbReference type="SUPFAM" id="SSF53041">
    <property type="entry name" value="Resolvase-like"/>
    <property type="match status" value="1"/>
</dbReference>
<dbReference type="RefSeq" id="WP_066821362.1">
    <property type="nucleotide sequence ID" value="NZ_LTBA01000001.1"/>
</dbReference>
<name>A0A151B7J5_9CLOT</name>
<dbReference type="CDD" id="cd00338">
    <property type="entry name" value="Ser_Recombinase"/>
    <property type="match status" value="1"/>
</dbReference>
<evidence type="ECO:0000313" key="9">
    <source>
        <dbReference type="EMBL" id="KYH35876.1"/>
    </source>
</evidence>
<keyword evidence="2" id="KW-0238">DNA-binding</keyword>
<evidence type="ECO:0000256" key="5">
    <source>
        <dbReference type="PROSITE-ProRule" id="PRU10137"/>
    </source>
</evidence>
<dbReference type="PANTHER" id="PTHR30461:SF23">
    <property type="entry name" value="DNA RECOMBINASE-RELATED"/>
    <property type="match status" value="1"/>
</dbReference>
<gene>
    <name evidence="9" type="primary">pinR</name>
    <name evidence="9" type="ORF">CLTEP_02690</name>
</gene>
<dbReference type="GO" id="GO:0003677">
    <property type="term" value="F:DNA binding"/>
    <property type="evidence" value="ECO:0007669"/>
    <property type="project" value="UniProtKB-KW"/>
</dbReference>
<dbReference type="PROSITE" id="PS51737">
    <property type="entry name" value="RECOMBINASE_DNA_BIND"/>
    <property type="match status" value="1"/>
</dbReference>
<keyword evidence="10" id="KW-1185">Reference proteome</keyword>
<dbReference type="InterPro" id="IPR036162">
    <property type="entry name" value="Resolvase-like_N_sf"/>
</dbReference>
<dbReference type="InterPro" id="IPR025827">
    <property type="entry name" value="Zn_ribbon_recom_dom"/>
</dbReference>
<dbReference type="Pfam" id="PF07508">
    <property type="entry name" value="Recombinase"/>
    <property type="match status" value="1"/>
</dbReference>
<evidence type="ECO:0000313" key="10">
    <source>
        <dbReference type="Proteomes" id="UP000075531"/>
    </source>
</evidence>
<evidence type="ECO:0000259" key="7">
    <source>
        <dbReference type="PROSITE" id="PS51736"/>
    </source>
</evidence>
<feature type="coiled-coil region" evidence="6">
    <location>
        <begin position="376"/>
        <end position="441"/>
    </location>
</feature>
<dbReference type="PROSITE" id="PS51736">
    <property type="entry name" value="RECOMBINASES_3"/>
    <property type="match status" value="1"/>
</dbReference>
<feature type="active site" description="O-(5'-phospho-DNA)-serine intermediate" evidence="4 5">
    <location>
        <position position="11"/>
    </location>
</feature>
<evidence type="ECO:0000256" key="1">
    <source>
        <dbReference type="ARBA" id="ARBA00022908"/>
    </source>
</evidence>
<dbReference type="EMBL" id="LTBA01000001">
    <property type="protein sequence ID" value="KYH35876.1"/>
    <property type="molecule type" value="Genomic_DNA"/>
</dbReference>
<dbReference type="PATRIC" id="fig|1121338.3.peg.273"/>
<evidence type="ECO:0000259" key="8">
    <source>
        <dbReference type="PROSITE" id="PS51737"/>
    </source>
</evidence>
<dbReference type="InterPro" id="IPR006119">
    <property type="entry name" value="Resolv_N"/>
</dbReference>
<dbReference type="Gene3D" id="3.40.50.1390">
    <property type="entry name" value="Resolvase, N-terminal catalytic domain"/>
    <property type="match status" value="1"/>
</dbReference>
<dbReference type="InterPro" id="IPR006118">
    <property type="entry name" value="Recombinase_CS"/>
</dbReference>
<dbReference type="Pfam" id="PF13408">
    <property type="entry name" value="Zn_ribbon_recom"/>
    <property type="match status" value="1"/>
</dbReference>
<keyword evidence="6" id="KW-0175">Coiled coil</keyword>
<feature type="domain" description="Resolvase/invertase-type recombinase catalytic" evidence="7">
    <location>
        <begin position="3"/>
        <end position="152"/>
    </location>
</feature>
<dbReference type="Pfam" id="PF00239">
    <property type="entry name" value="Resolvase"/>
    <property type="match status" value="1"/>
</dbReference>
<feature type="domain" description="Recombinase" evidence="8">
    <location>
        <begin position="160"/>
        <end position="283"/>
    </location>
</feature>
<dbReference type="InterPro" id="IPR011109">
    <property type="entry name" value="DNA_bind_recombinase_dom"/>
</dbReference>
<evidence type="ECO:0000256" key="2">
    <source>
        <dbReference type="ARBA" id="ARBA00023125"/>
    </source>
</evidence>
<sequence length="514" mass="60031">MKKVALYCRVSSDDQKERDTIENQVEILHTYIEMKENLEIYNEYLDNGISGTVAFEQRPAGKQLIEDASKGMFNTVLVWKIDRFGRDTLSGLNAVEMLRKYDIEILSVTEPFDLNTSTGRFQFITYLNMAELERNNILDRMYLGATRAAKKGKWMGGIVPYGYIINKKGYLEINKEEAEIIKKIFRMYTENKMSTIDIAIYLNNANILSSCGKGKGKRTKGITGKWRSGSIQRILSNTTYKGLHYYGKRSTRRKELIVRKVPAIISEKVWEKAQAQKKENFIISKRNLKREFLLRKMIKCKRCGKTYYGVSYKNRSDVYVCSGKRNEYVKMYGIKCDNVNVNADMLEEQIWNDCLHILKKYDYYVEQMKKRAGNSNEDIDSDLKKLRKALNDKKSEKNNILTLFRKNIISEEEVEEQLRDIKREEKSISNLIESLENKINNRKHKDELISTVSSKLKTYYNKLDNLTYEDKYDLVRLLVKSIEVETVVEDGQKVPNIHVVYNLVKLDTYTDTDS</sequence>
<dbReference type="Gene3D" id="3.90.1750.20">
    <property type="entry name" value="Putative Large Serine Recombinase, Chain B, Domain 2"/>
    <property type="match status" value="1"/>
</dbReference>
<dbReference type="InterPro" id="IPR050639">
    <property type="entry name" value="SSR_resolvase"/>
</dbReference>
<evidence type="ECO:0000256" key="4">
    <source>
        <dbReference type="PIRSR" id="PIRSR606118-50"/>
    </source>
</evidence>
<proteinExistence type="predicted"/>
<evidence type="ECO:0000256" key="6">
    <source>
        <dbReference type="SAM" id="Coils"/>
    </source>
</evidence>